<gene>
    <name evidence="2" type="ORF">NBO_40g0002</name>
</gene>
<dbReference type="EMBL" id="KB908948">
    <property type="protein sequence ID" value="EOB14081.1"/>
    <property type="molecule type" value="Genomic_DNA"/>
</dbReference>
<accession>R0KTE3</accession>
<evidence type="ECO:0000256" key="1">
    <source>
        <dbReference type="SAM" id="SignalP"/>
    </source>
</evidence>
<dbReference type="AlphaFoldDB" id="R0KTE3"/>
<name>R0KTE3_NOSB1</name>
<feature type="chain" id="PRO_5004344144" evidence="1">
    <location>
        <begin position="17"/>
        <end position="342"/>
    </location>
</feature>
<organism evidence="2 3">
    <name type="scientific">Nosema bombycis (strain CQ1 / CVCC 102059)</name>
    <name type="common">Microsporidian parasite</name>
    <name type="synonym">Pebrine of silkworm</name>
    <dbReference type="NCBI Taxonomy" id="578461"/>
    <lineage>
        <taxon>Eukaryota</taxon>
        <taxon>Fungi</taxon>
        <taxon>Fungi incertae sedis</taxon>
        <taxon>Microsporidia</taxon>
        <taxon>Nosematidae</taxon>
        <taxon>Nosema</taxon>
    </lineage>
</organism>
<keyword evidence="1" id="KW-0732">Signal</keyword>
<dbReference type="Proteomes" id="UP000016927">
    <property type="component" value="Unassembled WGS sequence"/>
</dbReference>
<keyword evidence="3" id="KW-1185">Reference proteome</keyword>
<evidence type="ECO:0000313" key="2">
    <source>
        <dbReference type="EMBL" id="EOB14081.1"/>
    </source>
</evidence>
<dbReference type="HOGENOM" id="CLU_811568_0_0_1"/>
<feature type="signal peptide" evidence="1">
    <location>
        <begin position="1"/>
        <end position="16"/>
    </location>
</feature>
<protein>
    <submittedName>
        <fullName evidence="2">Uncharacterized protein</fullName>
    </submittedName>
</protein>
<dbReference type="VEuPathDB" id="MicrosporidiaDB:NBO_40g0002"/>
<sequence>MNWLIIILIYLTNVMSEKNLFCIKKAYFLEHNFWSDDQRQDKTDKGYLFKVIISVKGDNSSRYGVEYDLTNCHYFKSTKLRYAVLDEWMMKDILHSKAYDDKCFLRFIFLFTDKSIQDHKCFKICESDVKLYKTYKLLEKMSENSMTLKSEELEIRMYHIKERFKGFAYIKLLKLNEYILKISEKKLKEKLENIKDDVKFKFYYFNSPFECLKNLQIFVKEIRCFKLVEENVLPSNLTGFVEISIDSTTTMQGSKFTDQLYEKCLNKIDTFDFDVENKSMQTLKFLFKKCCNHLKTKLLENHFLFLIGNEYTIDFYLDKFCDLIYESLELDHVKQILKIKKR</sequence>
<evidence type="ECO:0000313" key="3">
    <source>
        <dbReference type="Proteomes" id="UP000016927"/>
    </source>
</evidence>
<proteinExistence type="predicted"/>
<reference evidence="2 3" key="1">
    <citation type="journal article" date="2013" name="BMC Genomics">
        <title>Comparative genomics of parasitic silkworm microsporidia reveal an association between genome expansion and host adaptation.</title>
        <authorList>
            <person name="Pan G."/>
            <person name="Xu J."/>
            <person name="Li T."/>
            <person name="Xia Q."/>
            <person name="Liu S.L."/>
            <person name="Zhang G."/>
            <person name="Li S."/>
            <person name="Li C."/>
            <person name="Liu H."/>
            <person name="Yang L."/>
            <person name="Liu T."/>
            <person name="Zhang X."/>
            <person name="Wu Z."/>
            <person name="Fan W."/>
            <person name="Dang X."/>
            <person name="Xiang H."/>
            <person name="Tao M."/>
            <person name="Li Y."/>
            <person name="Hu J."/>
            <person name="Li Z."/>
            <person name="Lin L."/>
            <person name="Luo J."/>
            <person name="Geng L."/>
            <person name="Wang L."/>
            <person name="Long M."/>
            <person name="Wan Y."/>
            <person name="He N."/>
            <person name="Zhang Z."/>
            <person name="Lu C."/>
            <person name="Keeling P.J."/>
            <person name="Wang J."/>
            <person name="Xiang Z."/>
            <person name="Zhou Z."/>
        </authorList>
    </citation>
    <scope>NUCLEOTIDE SEQUENCE [LARGE SCALE GENOMIC DNA]</scope>
    <source>
        <strain evidence="3">CQ1 / CVCC 102059</strain>
    </source>
</reference>